<dbReference type="GO" id="GO:0043916">
    <property type="term" value="F:DNA-7-methylguanine glycosylase activity"/>
    <property type="evidence" value="ECO:0007669"/>
    <property type="project" value="TreeGrafter"/>
</dbReference>
<dbReference type="SUPFAM" id="SSF55945">
    <property type="entry name" value="TATA-box binding protein-like"/>
    <property type="match status" value="1"/>
</dbReference>
<keyword evidence="11" id="KW-0808">Transferase</keyword>
<sequence>MTQHDPNPPSDPSLCHRAVAARDKRFDGRFFTCVRTTGIFCRPICPARTPAMENCLFVATAAQALAAGFRPCLRCRPEAAPGLGGWLGTAASVNRALALIGEGALDEGSVAALAERLGLGERHLRRLFLHHLGISPGAVAQAQRLLFAKTLISDTALPMTEIALAAGYGSLRRFNHALRTAYGCPPTALRRAKGAAIVGEGGPVLRLAARQPFDWPGLLAFFRQRAVPGLERVEGDTYVRAIAIGAARGVVTIRGSAEGLVVTPSLDRPEGLAALVARLRRVFDLDADIGAIGAHLGADPLLAPLVAARPGLRVPGAWDGFELAVRAILGQQVSVAAATTLAGRLVGAFGEPLTNAPPAGPSRLFPTAARLAEADLGGLGLTTARAKAISGLARAVVETPGLLDPGPDLDSAVARLCRLPGIGPWTAQYIALRALGEADALPVGDIGVLRALAEDGVRPTPAALLARAEDWRPWRSYAVLHLWSMP</sequence>
<evidence type="ECO:0000313" key="11">
    <source>
        <dbReference type="EMBL" id="ABC24151.1"/>
    </source>
</evidence>
<keyword evidence="11" id="KW-0326">Glycosidase</keyword>
<dbReference type="GO" id="GO:0043565">
    <property type="term" value="F:sequence-specific DNA binding"/>
    <property type="evidence" value="ECO:0007669"/>
    <property type="project" value="InterPro"/>
</dbReference>
<evidence type="ECO:0000256" key="3">
    <source>
        <dbReference type="ARBA" id="ARBA00012000"/>
    </source>
</evidence>
<reference evidence="11 12" key="1">
    <citation type="journal article" date="2011" name="Stand. Genomic Sci.">
        <title>Complete genome sequence of Rhodospirillum rubrum type strain (S1).</title>
        <authorList>
            <person name="Munk A.C."/>
            <person name="Copeland A."/>
            <person name="Lucas S."/>
            <person name="Lapidus A."/>
            <person name="Del Rio T.G."/>
            <person name="Barry K."/>
            <person name="Detter J.C."/>
            <person name="Hammon N."/>
            <person name="Israni S."/>
            <person name="Pitluck S."/>
            <person name="Brettin T."/>
            <person name="Bruce D."/>
            <person name="Han C."/>
            <person name="Tapia R."/>
            <person name="Gilna P."/>
            <person name="Schmutz J."/>
            <person name="Larimer F."/>
            <person name="Land M."/>
            <person name="Kyrpides N.C."/>
            <person name="Mavromatis K."/>
            <person name="Richardson P."/>
            <person name="Rohde M."/>
            <person name="Goker M."/>
            <person name="Klenk H.P."/>
            <person name="Zhang Y."/>
            <person name="Roberts G.P."/>
            <person name="Reslewic S."/>
            <person name="Schwartz D.C."/>
        </authorList>
    </citation>
    <scope>NUCLEOTIDE SEQUENCE [LARGE SCALE GENOMIC DNA]</scope>
    <source>
        <strain evidence="12">ATCC 11170 / ATH 1.1.1 / DSM 467 / LMG 4362 / NCIMB 8255 / S1</strain>
    </source>
</reference>
<keyword evidence="4 11" id="KW-0489">Methyltransferase</keyword>
<dbReference type="InterPro" id="IPR035451">
    <property type="entry name" value="Ada-like_dom_sf"/>
</dbReference>
<keyword evidence="8" id="KW-0804">Transcription</keyword>
<evidence type="ECO:0000256" key="1">
    <source>
        <dbReference type="ARBA" id="ARBA00000086"/>
    </source>
</evidence>
<dbReference type="EMBL" id="CP000230">
    <property type="protein sequence ID" value="ABC24151.1"/>
    <property type="molecule type" value="Genomic_DNA"/>
</dbReference>
<gene>
    <name evidence="11" type="ordered locus">Rru_A3357</name>
</gene>
<name>Q2RNZ4_RHORT</name>
<dbReference type="Pfam" id="PF02805">
    <property type="entry name" value="Ada_Zn_binding"/>
    <property type="match status" value="1"/>
</dbReference>
<dbReference type="Proteomes" id="UP000001929">
    <property type="component" value="Chromosome"/>
</dbReference>
<keyword evidence="11" id="KW-0378">Hydrolase</keyword>
<dbReference type="Gene3D" id="3.40.10.10">
    <property type="entry name" value="DNA Methylphosphotriester Repair Domain"/>
    <property type="match status" value="1"/>
</dbReference>
<proteinExistence type="predicted"/>
<dbReference type="PROSITE" id="PS01124">
    <property type="entry name" value="HTH_ARAC_FAMILY_2"/>
    <property type="match status" value="1"/>
</dbReference>
<dbReference type="InterPro" id="IPR003265">
    <property type="entry name" value="HhH-GPD_domain"/>
</dbReference>
<dbReference type="EC" id="3.2.2.21" evidence="3"/>
<dbReference type="Pfam" id="PF06029">
    <property type="entry name" value="AlkA_N"/>
    <property type="match status" value="1"/>
</dbReference>
<dbReference type="PhylomeDB" id="Q2RNZ4"/>
<dbReference type="eggNOG" id="COG2169">
    <property type="taxonomic scope" value="Bacteria"/>
</dbReference>
<evidence type="ECO:0000259" key="10">
    <source>
        <dbReference type="PROSITE" id="PS01124"/>
    </source>
</evidence>
<dbReference type="GO" id="GO:0006285">
    <property type="term" value="P:base-excision repair, AP site formation"/>
    <property type="evidence" value="ECO:0007669"/>
    <property type="project" value="TreeGrafter"/>
</dbReference>
<dbReference type="InterPro" id="IPR051912">
    <property type="entry name" value="Alkylbase_DNA_Glycosylase/TA"/>
</dbReference>
<keyword evidence="5" id="KW-0227">DNA damage</keyword>
<dbReference type="CDD" id="cd00056">
    <property type="entry name" value="ENDO3c"/>
    <property type="match status" value="1"/>
</dbReference>
<feature type="domain" description="HTH araC/xylS-type" evidence="10">
    <location>
        <begin position="94"/>
        <end position="192"/>
    </location>
</feature>
<dbReference type="PANTHER" id="PTHR43003:SF13">
    <property type="entry name" value="DNA-3-METHYLADENINE GLYCOSYLASE 2"/>
    <property type="match status" value="1"/>
</dbReference>
<dbReference type="Pfam" id="PF00730">
    <property type="entry name" value="HhH-GPD"/>
    <property type="match status" value="1"/>
</dbReference>
<dbReference type="GO" id="GO:0032259">
    <property type="term" value="P:methylation"/>
    <property type="evidence" value="ECO:0007669"/>
    <property type="project" value="UniProtKB-KW"/>
</dbReference>
<dbReference type="InterPro" id="IPR023170">
    <property type="entry name" value="HhH_base_excis_C"/>
</dbReference>
<dbReference type="GO" id="GO:0032993">
    <property type="term" value="C:protein-DNA complex"/>
    <property type="evidence" value="ECO:0007669"/>
    <property type="project" value="TreeGrafter"/>
</dbReference>
<evidence type="ECO:0000256" key="6">
    <source>
        <dbReference type="ARBA" id="ARBA00023015"/>
    </source>
</evidence>
<dbReference type="InterPro" id="IPR011257">
    <property type="entry name" value="DNA_glycosylase"/>
</dbReference>
<dbReference type="STRING" id="269796.Rru_A3357"/>
<dbReference type="GO" id="GO:0008168">
    <property type="term" value="F:methyltransferase activity"/>
    <property type="evidence" value="ECO:0007669"/>
    <property type="project" value="UniProtKB-KW"/>
</dbReference>
<dbReference type="InterPro" id="IPR004026">
    <property type="entry name" value="Ada_DNA_repair_Zn-bd"/>
</dbReference>
<comment type="cofactor">
    <cofactor evidence="2">
        <name>Zn(2+)</name>
        <dbReference type="ChEBI" id="CHEBI:29105"/>
    </cofactor>
</comment>
<dbReference type="GO" id="GO:0008270">
    <property type="term" value="F:zinc ion binding"/>
    <property type="evidence" value="ECO:0007669"/>
    <property type="project" value="InterPro"/>
</dbReference>
<evidence type="ECO:0000256" key="8">
    <source>
        <dbReference type="ARBA" id="ARBA00023163"/>
    </source>
</evidence>
<dbReference type="SUPFAM" id="SSF48150">
    <property type="entry name" value="DNA-glycosylase"/>
    <property type="match status" value="1"/>
</dbReference>
<dbReference type="Pfam" id="PF12833">
    <property type="entry name" value="HTH_18"/>
    <property type="match status" value="1"/>
</dbReference>
<evidence type="ECO:0000313" key="12">
    <source>
        <dbReference type="Proteomes" id="UP000001929"/>
    </source>
</evidence>
<keyword evidence="6" id="KW-0805">Transcription regulation</keyword>
<dbReference type="GO" id="GO:0003700">
    <property type="term" value="F:DNA-binding transcription factor activity"/>
    <property type="evidence" value="ECO:0007669"/>
    <property type="project" value="InterPro"/>
</dbReference>
<dbReference type="Gene3D" id="1.10.340.30">
    <property type="entry name" value="Hypothetical protein, domain 2"/>
    <property type="match status" value="1"/>
</dbReference>
<dbReference type="GO" id="GO:0005737">
    <property type="term" value="C:cytoplasm"/>
    <property type="evidence" value="ECO:0007669"/>
    <property type="project" value="TreeGrafter"/>
</dbReference>
<keyword evidence="12" id="KW-1185">Reference proteome</keyword>
<dbReference type="InterPro" id="IPR037046">
    <property type="entry name" value="AlkA_N_sf"/>
</dbReference>
<accession>Q2RNZ4</accession>
<dbReference type="SMART" id="SM00478">
    <property type="entry name" value="ENDO3c"/>
    <property type="match status" value="1"/>
</dbReference>
<keyword evidence="7" id="KW-0010">Activator</keyword>
<dbReference type="KEGG" id="rru:Rru_A3357"/>
<dbReference type="Gene3D" id="1.10.1670.10">
    <property type="entry name" value="Helix-hairpin-Helix base-excision DNA repair enzymes (C-terminal)"/>
    <property type="match status" value="1"/>
</dbReference>
<evidence type="ECO:0000256" key="4">
    <source>
        <dbReference type="ARBA" id="ARBA00022603"/>
    </source>
</evidence>
<dbReference type="SMART" id="SM01009">
    <property type="entry name" value="AlkA_N"/>
    <property type="match status" value="1"/>
</dbReference>
<dbReference type="SMART" id="SM00342">
    <property type="entry name" value="HTH_ARAC"/>
    <property type="match status" value="1"/>
</dbReference>
<dbReference type="PANTHER" id="PTHR43003">
    <property type="entry name" value="DNA-3-METHYLADENINE GLYCOSYLASE"/>
    <property type="match status" value="1"/>
</dbReference>
<dbReference type="PATRIC" id="fig|269796.9.peg.3472"/>
<dbReference type="InterPro" id="IPR018060">
    <property type="entry name" value="HTH_AraC"/>
</dbReference>
<dbReference type="AlphaFoldDB" id="Q2RNZ4"/>
<dbReference type="eggNOG" id="COG0122">
    <property type="taxonomic scope" value="Bacteria"/>
</dbReference>
<evidence type="ECO:0000256" key="9">
    <source>
        <dbReference type="ARBA" id="ARBA00023204"/>
    </source>
</evidence>
<dbReference type="Gene3D" id="3.30.310.20">
    <property type="entry name" value="DNA-3-methyladenine glycosylase AlkA, N-terminal domain"/>
    <property type="match status" value="1"/>
</dbReference>
<dbReference type="InterPro" id="IPR010316">
    <property type="entry name" value="AlkA_N"/>
</dbReference>
<dbReference type="Gene3D" id="1.10.10.60">
    <property type="entry name" value="Homeodomain-like"/>
    <property type="match status" value="1"/>
</dbReference>
<dbReference type="SUPFAM" id="SSF57884">
    <property type="entry name" value="Ada DNA repair protein, N-terminal domain (N-Ada 10)"/>
    <property type="match status" value="1"/>
</dbReference>
<dbReference type="GO" id="GO:0006307">
    <property type="term" value="P:DNA alkylation repair"/>
    <property type="evidence" value="ECO:0007669"/>
    <property type="project" value="TreeGrafter"/>
</dbReference>
<evidence type="ECO:0000256" key="7">
    <source>
        <dbReference type="ARBA" id="ARBA00023159"/>
    </source>
</evidence>
<comment type="catalytic activity">
    <reaction evidence="1">
        <text>Hydrolysis of alkylated DNA, releasing 3-methyladenine, 3-methylguanine, 7-methylguanine and 7-methyladenine.</text>
        <dbReference type="EC" id="3.2.2.21"/>
    </reaction>
</comment>
<dbReference type="HOGENOM" id="CLU_000445_72_6_5"/>
<dbReference type="GO" id="GO:0032131">
    <property type="term" value="F:alkylated DNA binding"/>
    <property type="evidence" value="ECO:0007669"/>
    <property type="project" value="TreeGrafter"/>
</dbReference>
<dbReference type="InterPro" id="IPR009057">
    <property type="entry name" value="Homeodomain-like_sf"/>
</dbReference>
<evidence type="ECO:0000256" key="5">
    <source>
        <dbReference type="ARBA" id="ARBA00022763"/>
    </source>
</evidence>
<organism evidence="11 12">
    <name type="scientific">Rhodospirillum rubrum (strain ATCC 11170 / ATH 1.1.1 / DSM 467 / LMG 4362 / NCIMB 8255 / S1)</name>
    <dbReference type="NCBI Taxonomy" id="269796"/>
    <lineage>
        <taxon>Bacteria</taxon>
        <taxon>Pseudomonadati</taxon>
        <taxon>Pseudomonadota</taxon>
        <taxon>Alphaproteobacteria</taxon>
        <taxon>Rhodospirillales</taxon>
        <taxon>Rhodospirillaceae</taxon>
        <taxon>Rhodospirillum</taxon>
    </lineage>
</organism>
<protein>
    <recommendedName>
        <fullName evidence="3">DNA-3-methyladenine glycosylase II</fullName>
        <ecNumber evidence="3">3.2.2.21</ecNumber>
    </recommendedName>
</protein>
<keyword evidence="9" id="KW-0234">DNA repair</keyword>
<evidence type="ECO:0000256" key="2">
    <source>
        <dbReference type="ARBA" id="ARBA00001947"/>
    </source>
</evidence>
<dbReference type="EnsemblBacteria" id="ABC24151">
    <property type="protein sequence ID" value="ABC24151"/>
    <property type="gene ID" value="Rru_A3357"/>
</dbReference>
<dbReference type="GO" id="GO:0008725">
    <property type="term" value="F:DNA-3-methyladenine glycosylase activity"/>
    <property type="evidence" value="ECO:0007669"/>
    <property type="project" value="TreeGrafter"/>
</dbReference>
<dbReference type="SUPFAM" id="SSF46689">
    <property type="entry name" value="Homeodomain-like"/>
    <property type="match status" value="1"/>
</dbReference>